<dbReference type="InterPro" id="IPR029052">
    <property type="entry name" value="Metallo-depent_PP-like"/>
</dbReference>
<dbReference type="NCBIfam" id="NF006988">
    <property type="entry name" value="PRK09453.1"/>
    <property type="match status" value="1"/>
</dbReference>
<dbReference type="InterPro" id="IPR041802">
    <property type="entry name" value="MPP_YfcE"/>
</dbReference>
<dbReference type="OrthoDB" id="9800565at2"/>
<keyword evidence="2" id="KW-0479">Metal-binding</keyword>
<evidence type="ECO:0000256" key="1">
    <source>
        <dbReference type="ARBA" id="ARBA00008950"/>
    </source>
</evidence>
<comment type="similarity">
    <text evidence="1 2">Belongs to the metallophosphoesterase superfamily. YfcE family.</text>
</comment>
<dbReference type="Pfam" id="PF12850">
    <property type="entry name" value="Metallophos_2"/>
    <property type="match status" value="1"/>
</dbReference>
<dbReference type="InterPro" id="IPR024654">
    <property type="entry name" value="Calcineurin-like_PHP_lpxH"/>
</dbReference>
<dbReference type="STRING" id="112903.SAMN04490178_101148"/>
<sequence length="191" mass="21064">MRISIVSDTHGYFGAWDKLYREYLQASDLILHAGDVLYHGPRNPIVAGYNPQKLAEALNQCSVPVIIAQGNCDSEVDSMVLTMPIQSPYSYVVINGMRIVVNHGHTFKDEEALFEAAKHFKAHVIITGHTHVARLNKRDGIIHLNPGSPVRELSKREDGRATLATLYNGKLTITDVDSGSVIQEELITGGM</sequence>
<dbReference type="NCBIfam" id="TIGR00040">
    <property type="entry name" value="yfcE"/>
    <property type="match status" value="1"/>
</dbReference>
<evidence type="ECO:0000259" key="3">
    <source>
        <dbReference type="Pfam" id="PF12850"/>
    </source>
</evidence>
<protein>
    <recommendedName>
        <fullName evidence="2">Phosphoesterase</fullName>
        <ecNumber evidence="2">3.1.4.-</ecNumber>
    </recommendedName>
</protein>
<dbReference type="PANTHER" id="PTHR11124">
    <property type="entry name" value="VACUOLAR SORTING PROTEIN VPS29"/>
    <property type="match status" value="1"/>
</dbReference>
<dbReference type="RefSeq" id="WP_091743476.1">
    <property type="nucleotide sequence ID" value="NZ_FODY01000001.1"/>
</dbReference>
<proteinExistence type="inferred from homology"/>
<evidence type="ECO:0000313" key="5">
    <source>
        <dbReference type="Proteomes" id="UP000198847"/>
    </source>
</evidence>
<organism evidence="4 5">
    <name type="scientific">Propionispora vibrioides</name>
    <dbReference type="NCBI Taxonomy" id="112903"/>
    <lineage>
        <taxon>Bacteria</taxon>
        <taxon>Bacillati</taxon>
        <taxon>Bacillota</taxon>
        <taxon>Negativicutes</taxon>
        <taxon>Selenomonadales</taxon>
        <taxon>Sporomusaceae</taxon>
        <taxon>Propionispora</taxon>
    </lineage>
</organism>
<dbReference type="GO" id="GO:0016787">
    <property type="term" value="F:hydrolase activity"/>
    <property type="evidence" value="ECO:0007669"/>
    <property type="project" value="UniProtKB-UniRule"/>
</dbReference>
<dbReference type="EMBL" id="FODY01000001">
    <property type="protein sequence ID" value="SEO30440.1"/>
    <property type="molecule type" value="Genomic_DNA"/>
</dbReference>
<name>A0A1H8NLE5_9FIRM</name>
<comment type="cofactor">
    <cofactor evidence="2">
        <name>a divalent metal cation</name>
        <dbReference type="ChEBI" id="CHEBI:60240"/>
    </cofactor>
</comment>
<dbReference type="InterPro" id="IPR000979">
    <property type="entry name" value="Phosphodiesterase_MJ0936/Vps29"/>
</dbReference>
<dbReference type="AlphaFoldDB" id="A0A1H8NLE5"/>
<dbReference type="SUPFAM" id="SSF56300">
    <property type="entry name" value="Metallo-dependent phosphatases"/>
    <property type="match status" value="1"/>
</dbReference>
<accession>A0A1H8NLE5</accession>
<keyword evidence="5" id="KW-1185">Reference proteome</keyword>
<gene>
    <name evidence="4" type="ORF">SAMN04490178_101148</name>
</gene>
<evidence type="ECO:0000313" key="4">
    <source>
        <dbReference type="EMBL" id="SEO30440.1"/>
    </source>
</evidence>
<dbReference type="Gene3D" id="3.60.21.10">
    <property type="match status" value="1"/>
</dbReference>
<dbReference type="GO" id="GO:0046872">
    <property type="term" value="F:metal ion binding"/>
    <property type="evidence" value="ECO:0007669"/>
    <property type="project" value="UniProtKB-KW"/>
</dbReference>
<reference evidence="4 5" key="1">
    <citation type="submission" date="2016-10" db="EMBL/GenBank/DDBJ databases">
        <authorList>
            <person name="de Groot N.N."/>
        </authorList>
    </citation>
    <scope>NUCLEOTIDE SEQUENCE [LARGE SCALE GENOMIC DNA]</scope>
    <source>
        <strain evidence="4 5">DSM 13305</strain>
    </source>
</reference>
<dbReference type="Proteomes" id="UP000198847">
    <property type="component" value="Unassembled WGS sequence"/>
</dbReference>
<dbReference type="CDD" id="cd00841">
    <property type="entry name" value="MPP_YfcE"/>
    <property type="match status" value="1"/>
</dbReference>
<evidence type="ECO:0000256" key="2">
    <source>
        <dbReference type="RuleBase" id="RU362039"/>
    </source>
</evidence>
<dbReference type="EC" id="3.1.4.-" evidence="2"/>
<feature type="domain" description="Calcineurin-like phosphoesterase" evidence="3">
    <location>
        <begin position="1"/>
        <end position="161"/>
    </location>
</feature>